<comment type="caution">
    <text evidence="1">The sequence shown here is derived from an EMBL/GenBank/DDBJ whole genome shotgun (WGS) entry which is preliminary data.</text>
</comment>
<keyword evidence="2" id="KW-1185">Reference proteome</keyword>
<feature type="non-terminal residue" evidence="1">
    <location>
        <position position="42"/>
    </location>
</feature>
<reference evidence="1" key="1">
    <citation type="submission" date="2021-06" db="EMBL/GenBank/DDBJ databases">
        <authorList>
            <person name="Kallberg Y."/>
            <person name="Tangrot J."/>
            <person name="Rosling A."/>
        </authorList>
    </citation>
    <scope>NUCLEOTIDE SEQUENCE</scope>
    <source>
        <strain evidence="1">AZ414A</strain>
    </source>
</reference>
<evidence type="ECO:0000313" key="2">
    <source>
        <dbReference type="Proteomes" id="UP000789706"/>
    </source>
</evidence>
<organism evidence="1 2">
    <name type="scientific">Diversispora eburnea</name>
    <dbReference type="NCBI Taxonomy" id="1213867"/>
    <lineage>
        <taxon>Eukaryota</taxon>
        <taxon>Fungi</taxon>
        <taxon>Fungi incertae sedis</taxon>
        <taxon>Mucoromycota</taxon>
        <taxon>Glomeromycotina</taxon>
        <taxon>Glomeromycetes</taxon>
        <taxon>Diversisporales</taxon>
        <taxon>Diversisporaceae</taxon>
        <taxon>Diversispora</taxon>
    </lineage>
</organism>
<evidence type="ECO:0000313" key="1">
    <source>
        <dbReference type="EMBL" id="CAG8604949.1"/>
    </source>
</evidence>
<dbReference type="EMBL" id="CAJVPK010002037">
    <property type="protein sequence ID" value="CAG8604949.1"/>
    <property type="molecule type" value="Genomic_DNA"/>
</dbReference>
<proteinExistence type="predicted"/>
<accession>A0A9N9GIS6</accession>
<sequence>VYITRQIEDQIVLEPDELVTSKVEVVKALISAEGIFIHQNIF</sequence>
<gene>
    <name evidence="1" type="ORF">DEBURN_LOCUS9704</name>
</gene>
<protein>
    <submittedName>
        <fullName evidence="1">6093_t:CDS:1</fullName>
    </submittedName>
</protein>
<dbReference type="AlphaFoldDB" id="A0A9N9GIS6"/>
<dbReference type="Proteomes" id="UP000789706">
    <property type="component" value="Unassembled WGS sequence"/>
</dbReference>
<name>A0A9N9GIS6_9GLOM</name>